<sequence length="170" mass="18107">MASGAGKSAAFIFLLINALLYFIVIVIAGWSVNHAMEKTHEEASVLIIPARIFPMYFPLGNMATGFLVIFSLIAGLVGFITSLLGMNNVMQWDTPNLHAAAASSLTTWTLTLLAMGLACKEINIGWAASNLRALETLLIILSGTQLFATAAIHVGVEDVVARARAYGGRV</sequence>
<proteinExistence type="predicted"/>
<dbReference type="PANTHER" id="PTHR33294">
    <property type="entry name" value="AWPM-19-LIKE FAMILY PROTEIN"/>
    <property type="match status" value="1"/>
</dbReference>
<feature type="transmembrane region" description="Helical" evidence="1">
    <location>
        <begin position="12"/>
        <end position="32"/>
    </location>
</feature>
<feature type="transmembrane region" description="Helical" evidence="1">
    <location>
        <begin position="137"/>
        <end position="156"/>
    </location>
</feature>
<keyword evidence="1" id="KW-0472">Membrane</keyword>
<accession>A0AAD8N424</accession>
<dbReference type="AlphaFoldDB" id="A0AAD8N424"/>
<comment type="caution">
    <text evidence="2">The sequence shown here is derived from an EMBL/GenBank/DDBJ whole genome shotgun (WGS) entry which is preliminary data.</text>
</comment>
<feature type="transmembrane region" description="Helical" evidence="1">
    <location>
        <begin position="63"/>
        <end position="85"/>
    </location>
</feature>
<keyword evidence="1" id="KW-1133">Transmembrane helix</keyword>
<evidence type="ECO:0000256" key="1">
    <source>
        <dbReference type="SAM" id="Phobius"/>
    </source>
</evidence>
<reference evidence="2" key="2">
    <citation type="submission" date="2023-05" db="EMBL/GenBank/DDBJ databases">
        <authorList>
            <person name="Schelkunov M.I."/>
        </authorList>
    </citation>
    <scope>NUCLEOTIDE SEQUENCE</scope>
    <source>
        <strain evidence="2">Hsosn_3</strain>
        <tissue evidence="2">Leaf</tissue>
    </source>
</reference>
<keyword evidence="1" id="KW-0812">Transmembrane</keyword>
<evidence type="ECO:0000313" key="3">
    <source>
        <dbReference type="Proteomes" id="UP001237642"/>
    </source>
</evidence>
<dbReference type="EMBL" id="JAUIZM010000003">
    <property type="protein sequence ID" value="KAK1395176.1"/>
    <property type="molecule type" value="Genomic_DNA"/>
</dbReference>
<dbReference type="PANTHER" id="PTHR33294:SF3">
    <property type="entry name" value="AWPM-19-LIKE FAMILY PROTEIN"/>
    <property type="match status" value="1"/>
</dbReference>
<gene>
    <name evidence="2" type="ORF">POM88_014232</name>
</gene>
<dbReference type="Pfam" id="PF05512">
    <property type="entry name" value="AWPM-19"/>
    <property type="match status" value="1"/>
</dbReference>
<protein>
    <submittedName>
        <fullName evidence="2">Pectinesterase 55</fullName>
    </submittedName>
</protein>
<dbReference type="Proteomes" id="UP001237642">
    <property type="component" value="Unassembled WGS sequence"/>
</dbReference>
<keyword evidence="3" id="KW-1185">Reference proteome</keyword>
<evidence type="ECO:0000313" key="2">
    <source>
        <dbReference type="EMBL" id="KAK1395176.1"/>
    </source>
</evidence>
<dbReference type="InterPro" id="IPR008390">
    <property type="entry name" value="AWPM-19"/>
</dbReference>
<reference evidence="2" key="1">
    <citation type="submission" date="2023-02" db="EMBL/GenBank/DDBJ databases">
        <title>Genome of toxic invasive species Heracleum sosnowskyi carries increased number of genes despite the absence of recent whole-genome duplications.</title>
        <authorList>
            <person name="Schelkunov M."/>
            <person name="Shtratnikova V."/>
            <person name="Makarenko M."/>
            <person name="Klepikova A."/>
            <person name="Omelchenko D."/>
            <person name="Novikova G."/>
            <person name="Obukhova E."/>
            <person name="Bogdanov V."/>
            <person name="Penin A."/>
            <person name="Logacheva M."/>
        </authorList>
    </citation>
    <scope>NUCLEOTIDE SEQUENCE</scope>
    <source>
        <strain evidence="2">Hsosn_3</strain>
        <tissue evidence="2">Leaf</tissue>
    </source>
</reference>
<name>A0AAD8N424_9APIA</name>
<feature type="transmembrane region" description="Helical" evidence="1">
    <location>
        <begin position="97"/>
        <end position="117"/>
    </location>
</feature>
<organism evidence="2 3">
    <name type="scientific">Heracleum sosnowskyi</name>
    <dbReference type="NCBI Taxonomy" id="360622"/>
    <lineage>
        <taxon>Eukaryota</taxon>
        <taxon>Viridiplantae</taxon>
        <taxon>Streptophyta</taxon>
        <taxon>Embryophyta</taxon>
        <taxon>Tracheophyta</taxon>
        <taxon>Spermatophyta</taxon>
        <taxon>Magnoliopsida</taxon>
        <taxon>eudicotyledons</taxon>
        <taxon>Gunneridae</taxon>
        <taxon>Pentapetalae</taxon>
        <taxon>asterids</taxon>
        <taxon>campanulids</taxon>
        <taxon>Apiales</taxon>
        <taxon>Apiaceae</taxon>
        <taxon>Apioideae</taxon>
        <taxon>apioid superclade</taxon>
        <taxon>Tordylieae</taxon>
        <taxon>Tordyliinae</taxon>
        <taxon>Heracleum</taxon>
    </lineage>
</organism>